<dbReference type="GO" id="GO:0016787">
    <property type="term" value="F:hydrolase activity"/>
    <property type="evidence" value="ECO:0007669"/>
    <property type="project" value="UniProtKB-KW"/>
</dbReference>
<keyword evidence="1" id="KW-1277">Toxin-antitoxin system</keyword>
<dbReference type="GO" id="GO:0004521">
    <property type="term" value="F:RNA endonuclease activity"/>
    <property type="evidence" value="ECO:0007669"/>
    <property type="project" value="TreeGrafter"/>
</dbReference>
<dbReference type="EC" id="3.1.-.-" evidence="3"/>
<sequence length="104" mass="12443">MMNEDDESQEFLYTIIPTSIYKKELKKYKKQPKKFDKIEKIVQILMEKGSEGIPFDRYPHLLTGNYKGCMECHIEPDLLLIWKQYEEEKLITLNRVGTHSELFN</sequence>
<dbReference type="InterPro" id="IPR007712">
    <property type="entry name" value="RelE/ParE_toxin"/>
</dbReference>
<gene>
    <name evidence="3" type="primary">yafQ_1</name>
    <name evidence="3" type="ORF">NCTC11546_01439</name>
</gene>
<evidence type="ECO:0000313" key="3">
    <source>
        <dbReference type="EMBL" id="SQA78211.1"/>
    </source>
</evidence>
<dbReference type="Proteomes" id="UP000249891">
    <property type="component" value="Unassembled WGS sequence"/>
</dbReference>
<dbReference type="EMBL" id="UARG01000017">
    <property type="protein sequence ID" value="SQA78211.1"/>
    <property type="molecule type" value="Genomic_DNA"/>
</dbReference>
<dbReference type="AlphaFoldDB" id="A0A2X2RP41"/>
<dbReference type="Pfam" id="PF15738">
    <property type="entry name" value="YafQ_toxin"/>
    <property type="match status" value="1"/>
</dbReference>
<evidence type="ECO:0000256" key="2">
    <source>
        <dbReference type="PIRSR" id="PIRSR006156-1"/>
    </source>
</evidence>
<dbReference type="PANTHER" id="PTHR40588">
    <property type="entry name" value="MRNA INTERFERASE TOXIN YAFQ"/>
    <property type="match status" value="1"/>
</dbReference>
<protein>
    <submittedName>
        <fullName evidence="3">mRNA interferase YafQ</fullName>
        <ecNumber evidence="3">3.1.-.-</ecNumber>
    </submittedName>
</protein>
<dbReference type="InterPro" id="IPR035093">
    <property type="entry name" value="RelE/ParE_toxin_dom_sf"/>
</dbReference>
<dbReference type="GO" id="GO:0006415">
    <property type="term" value="P:translational termination"/>
    <property type="evidence" value="ECO:0007669"/>
    <property type="project" value="TreeGrafter"/>
</dbReference>
<proteinExistence type="predicted"/>
<dbReference type="SUPFAM" id="SSF143011">
    <property type="entry name" value="RelE-like"/>
    <property type="match status" value="1"/>
</dbReference>
<evidence type="ECO:0000313" key="4">
    <source>
        <dbReference type="Proteomes" id="UP000249891"/>
    </source>
</evidence>
<dbReference type="NCBIfam" id="TIGR02385">
    <property type="entry name" value="RelE_StbE"/>
    <property type="match status" value="1"/>
</dbReference>
<reference evidence="3 4" key="1">
    <citation type="submission" date="2018-06" db="EMBL/GenBank/DDBJ databases">
        <authorList>
            <consortium name="Pathogen Informatics"/>
            <person name="Doyle S."/>
        </authorList>
    </citation>
    <scope>NUCLEOTIDE SEQUENCE [LARGE SCALE GENOMIC DNA]</scope>
    <source>
        <strain evidence="3 4">NCTC11546</strain>
    </source>
</reference>
<accession>A0A2X2RP41</accession>
<dbReference type="Gene3D" id="3.30.2310.20">
    <property type="entry name" value="RelE-like"/>
    <property type="match status" value="1"/>
</dbReference>
<dbReference type="GO" id="GO:0006402">
    <property type="term" value="P:mRNA catabolic process"/>
    <property type="evidence" value="ECO:0007669"/>
    <property type="project" value="TreeGrafter"/>
</dbReference>
<evidence type="ECO:0000256" key="1">
    <source>
        <dbReference type="ARBA" id="ARBA00022649"/>
    </source>
</evidence>
<name>A0A2X2RP41_CAPOC</name>
<feature type="active site" description="Proton donor" evidence="2">
    <location>
        <position position="99"/>
    </location>
</feature>
<dbReference type="InterPro" id="IPR004386">
    <property type="entry name" value="Toxin_YafQ-like"/>
</dbReference>
<organism evidence="3 4">
    <name type="scientific">Capnocytophaga ochracea</name>
    <dbReference type="NCBI Taxonomy" id="1018"/>
    <lineage>
        <taxon>Bacteria</taxon>
        <taxon>Pseudomonadati</taxon>
        <taxon>Bacteroidota</taxon>
        <taxon>Flavobacteriia</taxon>
        <taxon>Flavobacteriales</taxon>
        <taxon>Flavobacteriaceae</taxon>
        <taxon>Capnocytophaga</taxon>
    </lineage>
</organism>
<dbReference type="PIRSF" id="PIRSF006156">
    <property type="entry name" value="YafQ"/>
    <property type="match status" value="1"/>
</dbReference>
<dbReference type="PANTHER" id="PTHR40588:SF1">
    <property type="entry name" value="MRNA INTERFERASE TOXIN YAFQ"/>
    <property type="match status" value="1"/>
</dbReference>
<keyword evidence="3" id="KW-0378">Hydrolase</keyword>